<keyword evidence="1" id="KW-0378">Hydrolase</keyword>
<dbReference type="GO" id="GO:0005829">
    <property type="term" value="C:cytosol"/>
    <property type="evidence" value="ECO:0007669"/>
    <property type="project" value="TreeGrafter"/>
</dbReference>
<sequence>MKPYLIFDYDGTLVNSKEMWLSAFKEVMKKFGHEMRNEDIKARMGPKTKEMIALCLPENEKQKAELGKEMIDQIVSSEKGLKLVNLCSNALETITALKKKGYKMSLVTNSDAAFVFASLKRFQIQDGFWDLIITADDPFAKKEDSFKFLTEALELNNGIVYIADKASDAALAKNAGVKSVIIASAHSWDSEEKIMAARPDFLIHDLKELPKLLTKSL</sequence>
<dbReference type="SFLD" id="SFLDS00003">
    <property type="entry name" value="Haloacid_Dehalogenase"/>
    <property type="match status" value="1"/>
</dbReference>
<name>A0A832USC5_9ARCH</name>
<dbReference type="GO" id="GO:0008967">
    <property type="term" value="F:phosphoglycolate phosphatase activity"/>
    <property type="evidence" value="ECO:0007669"/>
    <property type="project" value="TreeGrafter"/>
</dbReference>
<protein>
    <submittedName>
        <fullName evidence="1">HAD family hydrolase</fullName>
    </submittedName>
</protein>
<dbReference type="Pfam" id="PF13419">
    <property type="entry name" value="HAD_2"/>
    <property type="match status" value="1"/>
</dbReference>
<dbReference type="PANTHER" id="PTHR43434">
    <property type="entry name" value="PHOSPHOGLYCOLATE PHOSPHATASE"/>
    <property type="match status" value="1"/>
</dbReference>
<keyword evidence="2" id="KW-1185">Reference proteome</keyword>
<dbReference type="AlphaFoldDB" id="A0A832USC5"/>
<dbReference type="InterPro" id="IPR050155">
    <property type="entry name" value="HAD-like_hydrolase_sf"/>
</dbReference>
<dbReference type="InterPro" id="IPR023198">
    <property type="entry name" value="PGP-like_dom2"/>
</dbReference>
<dbReference type="PANTHER" id="PTHR43434:SF1">
    <property type="entry name" value="PHOSPHOGLYCOLATE PHOSPHATASE"/>
    <property type="match status" value="1"/>
</dbReference>
<evidence type="ECO:0000313" key="1">
    <source>
        <dbReference type="EMBL" id="HIK00647.1"/>
    </source>
</evidence>
<dbReference type="GO" id="GO:0006281">
    <property type="term" value="P:DNA repair"/>
    <property type="evidence" value="ECO:0007669"/>
    <property type="project" value="TreeGrafter"/>
</dbReference>
<dbReference type="Proteomes" id="UP000646946">
    <property type="component" value="Unassembled WGS sequence"/>
</dbReference>
<dbReference type="InterPro" id="IPR023214">
    <property type="entry name" value="HAD_sf"/>
</dbReference>
<reference evidence="1 2" key="1">
    <citation type="journal article" name="Nat. Commun.">
        <title>Undinarchaeota illuminate DPANN phylogeny and the impact of gene transfer on archaeal evolution.</title>
        <authorList>
            <person name="Dombrowski N."/>
            <person name="Williams T.A."/>
            <person name="Sun J."/>
            <person name="Woodcroft B.J."/>
            <person name="Lee J.H."/>
            <person name="Minh B.Q."/>
            <person name="Rinke C."/>
            <person name="Spang A."/>
        </authorList>
    </citation>
    <scope>NUCLEOTIDE SEQUENCE [LARGE SCALE GENOMIC DNA]</scope>
    <source>
        <strain evidence="1">MAG_bin1129</strain>
    </source>
</reference>
<proteinExistence type="predicted"/>
<dbReference type="Gene3D" id="1.10.150.240">
    <property type="entry name" value="Putative phosphatase, domain 2"/>
    <property type="match status" value="1"/>
</dbReference>
<dbReference type="EMBL" id="DVAB01000032">
    <property type="protein sequence ID" value="HIK00647.1"/>
    <property type="molecule type" value="Genomic_DNA"/>
</dbReference>
<evidence type="ECO:0000313" key="2">
    <source>
        <dbReference type="Proteomes" id="UP000646946"/>
    </source>
</evidence>
<dbReference type="InterPro" id="IPR036412">
    <property type="entry name" value="HAD-like_sf"/>
</dbReference>
<dbReference type="SUPFAM" id="SSF56784">
    <property type="entry name" value="HAD-like"/>
    <property type="match status" value="1"/>
</dbReference>
<dbReference type="SFLD" id="SFLDG01129">
    <property type="entry name" value="C1.5:_HAD__Beta-PGM__Phosphata"/>
    <property type="match status" value="1"/>
</dbReference>
<dbReference type="Gene3D" id="3.40.50.1000">
    <property type="entry name" value="HAD superfamily/HAD-like"/>
    <property type="match status" value="1"/>
</dbReference>
<gene>
    <name evidence="1" type="ORF">H1016_03850</name>
</gene>
<dbReference type="InterPro" id="IPR041492">
    <property type="entry name" value="HAD_2"/>
</dbReference>
<comment type="caution">
    <text evidence="1">The sequence shown here is derived from an EMBL/GenBank/DDBJ whole genome shotgun (WGS) entry which is preliminary data.</text>
</comment>
<accession>A0A832USC5</accession>
<organism evidence="1 2">
    <name type="scientific">Candidatus Naiadarchaeum limnaeum</name>
    <dbReference type="NCBI Taxonomy" id="2756139"/>
    <lineage>
        <taxon>Archaea</taxon>
        <taxon>Candidatus Undinarchaeota</taxon>
        <taxon>Candidatus Undinarchaeia</taxon>
        <taxon>Candidatus Naiadarchaeales</taxon>
        <taxon>Candidatus Naiadarchaeaceae</taxon>
        <taxon>Candidatus Naiadarchaeum</taxon>
    </lineage>
</organism>